<comment type="caution">
    <text evidence="5">Lacks conserved residue(s) required for the propagation of feature annotation.</text>
</comment>
<keyword evidence="4 5" id="KW-0143">Chaperone</keyword>
<reference evidence="8" key="1">
    <citation type="journal article" date="2019" name="Int. J. Syst. Evol. Microbiol.">
        <title>The Global Catalogue of Microorganisms (GCM) 10K type strain sequencing project: providing services to taxonomists for standard genome sequencing and annotation.</title>
        <authorList>
            <consortium name="The Broad Institute Genomics Platform"/>
            <consortium name="The Broad Institute Genome Sequencing Center for Infectious Disease"/>
            <person name="Wu L."/>
            <person name="Ma J."/>
        </authorList>
    </citation>
    <scope>NUCLEOTIDE SEQUENCE [LARGE SCALE GENOMIC DNA]</scope>
    <source>
        <strain evidence="8">CGMCC 1.19062</strain>
    </source>
</reference>
<keyword evidence="5" id="KW-0346">Stress response</keyword>
<dbReference type="Gene3D" id="3.40.50.11260">
    <property type="match status" value="1"/>
</dbReference>
<dbReference type="InterPro" id="IPR001404">
    <property type="entry name" value="Hsp90_fam"/>
</dbReference>
<evidence type="ECO:0000259" key="6">
    <source>
        <dbReference type="SMART" id="SM00387"/>
    </source>
</evidence>
<evidence type="ECO:0000256" key="5">
    <source>
        <dbReference type="HAMAP-Rule" id="MF_00505"/>
    </source>
</evidence>
<dbReference type="RefSeq" id="WP_379878916.1">
    <property type="nucleotide sequence ID" value="NZ_JBHUIP010000016.1"/>
</dbReference>
<dbReference type="Proteomes" id="UP001597295">
    <property type="component" value="Unassembled WGS sequence"/>
</dbReference>
<protein>
    <recommendedName>
        <fullName evidence="5">Chaperone protein HtpG</fullName>
    </recommendedName>
    <alternativeName>
        <fullName evidence="5">Heat shock protein HtpG</fullName>
    </alternativeName>
    <alternativeName>
        <fullName evidence="5">High temperature protein G</fullName>
    </alternativeName>
</protein>
<comment type="function">
    <text evidence="5">Molecular chaperone. Has ATPase activity.</text>
</comment>
<keyword evidence="2 5" id="KW-0547">Nucleotide-binding</keyword>
<dbReference type="Gene3D" id="3.30.230.80">
    <property type="match status" value="1"/>
</dbReference>
<dbReference type="CDD" id="cd16927">
    <property type="entry name" value="HATPase_Hsp90-like"/>
    <property type="match status" value="1"/>
</dbReference>
<dbReference type="InterPro" id="IPR003594">
    <property type="entry name" value="HATPase_dom"/>
</dbReference>
<evidence type="ECO:0000313" key="8">
    <source>
        <dbReference type="Proteomes" id="UP001597295"/>
    </source>
</evidence>
<evidence type="ECO:0000256" key="4">
    <source>
        <dbReference type="ARBA" id="ARBA00023186"/>
    </source>
</evidence>
<evidence type="ECO:0000256" key="2">
    <source>
        <dbReference type="ARBA" id="ARBA00022741"/>
    </source>
</evidence>
<dbReference type="NCBIfam" id="NF003555">
    <property type="entry name" value="PRK05218.1"/>
    <property type="match status" value="1"/>
</dbReference>
<dbReference type="InterPro" id="IPR020568">
    <property type="entry name" value="Ribosomal_Su5_D2-typ_SF"/>
</dbReference>
<evidence type="ECO:0000256" key="1">
    <source>
        <dbReference type="ARBA" id="ARBA00008239"/>
    </source>
</evidence>
<organism evidence="7 8">
    <name type="scientific">Lacibacterium aquatile</name>
    <dbReference type="NCBI Taxonomy" id="1168082"/>
    <lineage>
        <taxon>Bacteria</taxon>
        <taxon>Pseudomonadati</taxon>
        <taxon>Pseudomonadota</taxon>
        <taxon>Alphaproteobacteria</taxon>
        <taxon>Rhodospirillales</taxon>
        <taxon>Rhodospirillaceae</taxon>
    </lineage>
</organism>
<feature type="region of interest" description="C" evidence="5">
    <location>
        <begin position="533"/>
        <end position="604"/>
    </location>
</feature>
<dbReference type="InterPro" id="IPR037196">
    <property type="entry name" value="HSP90_C"/>
</dbReference>
<dbReference type="Gene3D" id="3.30.565.10">
    <property type="entry name" value="Histidine kinase-like ATPase, C-terminal domain"/>
    <property type="match status" value="1"/>
</dbReference>
<comment type="subunit">
    <text evidence="5">Homodimer.</text>
</comment>
<dbReference type="SMART" id="SM00387">
    <property type="entry name" value="HATPase_c"/>
    <property type="match status" value="1"/>
</dbReference>
<dbReference type="SUPFAM" id="SSF55874">
    <property type="entry name" value="ATPase domain of HSP90 chaperone/DNA topoisomerase II/histidine kinase"/>
    <property type="match status" value="1"/>
</dbReference>
<feature type="region of interest" description="A; substrate-binding" evidence="5">
    <location>
        <begin position="1"/>
        <end position="321"/>
    </location>
</feature>
<accession>A0ABW5DX99</accession>
<dbReference type="SUPFAM" id="SSF110942">
    <property type="entry name" value="HSP90 C-terminal domain"/>
    <property type="match status" value="1"/>
</dbReference>
<comment type="similarity">
    <text evidence="1 5">Belongs to the heat shock protein 90 family.</text>
</comment>
<keyword evidence="8" id="KW-1185">Reference proteome</keyword>
<dbReference type="InterPro" id="IPR036890">
    <property type="entry name" value="HATPase_C_sf"/>
</dbReference>
<dbReference type="HAMAP" id="MF_00505">
    <property type="entry name" value="HSP90"/>
    <property type="match status" value="1"/>
</dbReference>
<dbReference type="EMBL" id="JBHUIP010000016">
    <property type="protein sequence ID" value="MFD2265505.1"/>
    <property type="molecule type" value="Genomic_DNA"/>
</dbReference>
<keyword evidence="5" id="KW-0963">Cytoplasm</keyword>
<dbReference type="Pfam" id="PF13589">
    <property type="entry name" value="HATPase_c_3"/>
    <property type="match status" value="1"/>
</dbReference>
<dbReference type="PIRSF" id="PIRSF002583">
    <property type="entry name" value="Hsp90"/>
    <property type="match status" value="1"/>
</dbReference>
<dbReference type="Pfam" id="PF00183">
    <property type="entry name" value="HSP90"/>
    <property type="match status" value="1"/>
</dbReference>
<evidence type="ECO:0000256" key="3">
    <source>
        <dbReference type="ARBA" id="ARBA00022840"/>
    </source>
</evidence>
<sequence>MSTETLSFQAEVSRLLDIVAHALYSEKEVFLRELISNAADACDKHRYLSLTEPETAGPAATYAVTLSVDEEAKTLTISDNGIGMSRQELIDNLGTIANSGTGKFVANLTGDAKKDLSLIGQFGVGFYSSFMVADKVTVLSRRAGEATAHAWESDGRGSFQISEASRDIHGTDITLHLKAEATEFLHEYRLENVVRRYADHVALPVKLGDKTLNDASALWAKSKSEVSEEQLQGFYTHLSHDTEAPFATIQIRAEGTLEYSALLFAPKTRPFDLFDPDRKHGVKLYVRRVFITDEAKELLPGYLRFVKGVVDSADLPLNVSRELLQASPLMGKIRSGLVKKILGEIGKKADSEDYTAFWEAFGPVLKEGLYEDFENRETLLKLARFRTTNGDGWTSLADYVTRMKEGQEAIYVASGDDLAALRSSPQLEGFKAKGVEVLLLTDPIDEFWLPSVPAFENKQFKSVTRGAASDLDKISGGEEKPVEDTGNLSDVIAAIKLALGTKVKDVRPSKRLTDSACCLVADEGDMDLRFERLMRQHKRVEEAAPRVLELNPGHEAIKGLADKQKNGADITDAAWLLLDQARILDGEPPLDAAAFARRLSALLG</sequence>
<dbReference type="Gene3D" id="1.20.120.790">
    <property type="entry name" value="Heat shock protein 90, C-terminal domain"/>
    <property type="match status" value="1"/>
</dbReference>
<comment type="subcellular location">
    <subcellularLocation>
        <location evidence="5">Cytoplasm</location>
    </subcellularLocation>
</comment>
<proteinExistence type="inferred from homology"/>
<dbReference type="PRINTS" id="PR00775">
    <property type="entry name" value="HEATSHOCK90"/>
</dbReference>
<name>A0ABW5DX99_9PROT</name>
<dbReference type="PANTHER" id="PTHR11528">
    <property type="entry name" value="HEAT SHOCK PROTEIN 90 FAMILY MEMBER"/>
    <property type="match status" value="1"/>
</dbReference>
<feature type="domain" description="Histidine kinase/HSP90-like ATPase" evidence="6">
    <location>
        <begin position="26"/>
        <end position="181"/>
    </location>
</feature>
<dbReference type="InterPro" id="IPR020575">
    <property type="entry name" value="Hsp90_N"/>
</dbReference>
<comment type="caution">
    <text evidence="7">The sequence shown here is derived from an EMBL/GenBank/DDBJ whole genome shotgun (WGS) entry which is preliminary data.</text>
</comment>
<evidence type="ECO:0000313" key="7">
    <source>
        <dbReference type="EMBL" id="MFD2265505.1"/>
    </source>
</evidence>
<gene>
    <name evidence="5 7" type="primary">htpG</name>
    <name evidence="7" type="ORF">ACFSM5_21565</name>
</gene>
<dbReference type="SUPFAM" id="SSF54211">
    <property type="entry name" value="Ribosomal protein S5 domain 2-like"/>
    <property type="match status" value="1"/>
</dbReference>
<keyword evidence="3 5" id="KW-0067">ATP-binding</keyword>